<dbReference type="EMBL" id="JARBHB010000016">
    <property type="protein sequence ID" value="KAJ8866223.1"/>
    <property type="molecule type" value="Genomic_DNA"/>
</dbReference>
<sequence>MLNHVYRITPKGQSTGFVPTQWDKAQDSCPPNAITKLSQREKKVMFIVPLWELPTSKTKSRSNGIVAKYVALICNWVYGGILWPCRVLEKLEKQTIVFTADPVRLLASQQGELIQSYSGPLPDFRTEESWRTMPLVGGFSRGSPAIPRPFIPALLHSNLNHPHRLSRYRSLTCE</sequence>
<name>A0ABQ9G217_9NEOP</name>
<comment type="caution">
    <text evidence="1">The sequence shown here is derived from an EMBL/GenBank/DDBJ whole genome shotgun (WGS) entry which is preliminary data.</text>
</comment>
<reference evidence="1 2" key="1">
    <citation type="submission" date="2023-02" db="EMBL/GenBank/DDBJ databases">
        <title>LHISI_Scaffold_Assembly.</title>
        <authorList>
            <person name="Stuart O.P."/>
            <person name="Cleave R."/>
            <person name="Magrath M.J.L."/>
            <person name="Mikheyev A.S."/>
        </authorList>
    </citation>
    <scope>NUCLEOTIDE SEQUENCE [LARGE SCALE GENOMIC DNA]</scope>
    <source>
        <strain evidence="1">Daus_M_001</strain>
        <tissue evidence="1">Leg muscle</tissue>
    </source>
</reference>
<accession>A0ABQ9G217</accession>
<keyword evidence="2" id="KW-1185">Reference proteome</keyword>
<evidence type="ECO:0000313" key="1">
    <source>
        <dbReference type="EMBL" id="KAJ8866223.1"/>
    </source>
</evidence>
<dbReference type="Proteomes" id="UP001159363">
    <property type="component" value="Chromosome 15"/>
</dbReference>
<gene>
    <name evidence="1" type="ORF">PR048_032066</name>
</gene>
<proteinExistence type="predicted"/>
<evidence type="ECO:0000313" key="2">
    <source>
        <dbReference type="Proteomes" id="UP001159363"/>
    </source>
</evidence>
<organism evidence="1 2">
    <name type="scientific">Dryococelus australis</name>
    <dbReference type="NCBI Taxonomy" id="614101"/>
    <lineage>
        <taxon>Eukaryota</taxon>
        <taxon>Metazoa</taxon>
        <taxon>Ecdysozoa</taxon>
        <taxon>Arthropoda</taxon>
        <taxon>Hexapoda</taxon>
        <taxon>Insecta</taxon>
        <taxon>Pterygota</taxon>
        <taxon>Neoptera</taxon>
        <taxon>Polyneoptera</taxon>
        <taxon>Phasmatodea</taxon>
        <taxon>Verophasmatodea</taxon>
        <taxon>Anareolatae</taxon>
        <taxon>Phasmatidae</taxon>
        <taxon>Eurycanthinae</taxon>
        <taxon>Dryococelus</taxon>
    </lineage>
</organism>
<protein>
    <submittedName>
        <fullName evidence="1">Uncharacterized protein</fullName>
    </submittedName>
</protein>